<dbReference type="Proteomes" id="UP000292564">
    <property type="component" value="Unassembled WGS sequence"/>
</dbReference>
<dbReference type="GO" id="GO:0016798">
    <property type="term" value="F:hydrolase activity, acting on glycosyl bonds"/>
    <property type="evidence" value="ECO:0007669"/>
    <property type="project" value="UniProtKB-KW"/>
</dbReference>
<dbReference type="PROSITE" id="PS50853">
    <property type="entry name" value="FN3"/>
    <property type="match status" value="1"/>
</dbReference>
<reference evidence="5 6" key="1">
    <citation type="submission" date="2019-02" db="EMBL/GenBank/DDBJ databases">
        <title>Sequencing the genomes of 1000 actinobacteria strains.</title>
        <authorList>
            <person name="Klenk H.-P."/>
        </authorList>
    </citation>
    <scope>NUCLEOTIDE SEQUENCE [LARGE SCALE GENOMIC DNA]</scope>
    <source>
        <strain evidence="5 6">DSM 45162</strain>
    </source>
</reference>
<dbReference type="PANTHER" id="PTHR37494">
    <property type="entry name" value="HEMAGGLUTININ"/>
    <property type="match status" value="1"/>
</dbReference>
<dbReference type="PANTHER" id="PTHR37494:SF1">
    <property type="entry name" value="STAPHYLOCOCCUS AUREUS SURFACE PROTEIN A"/>
    <property type="match status" value="1"/>
</dbReference>
<proteinExistence type="predicted"/>
<dbReference type="SUPFAM" id="SSF49785">
    <property type="entry name" value="Galactose-binding domain-like"/>
    <property type="match status" value="1"/>
</dbReference>
<name>A0A4Q7ZFH1_9ACTN</name>
<dbReference type="InterPro" id="IPR036691">
    <property type="entry name" value="Endo/exonu/phosph_ase_sf"/>
</dbReference>
<feature type="domain" description="F5/8 type C" evidence="3">
    <location>
        <begin position="814"/>
        <end position="968"/>
    </location>
</feature>
<dbReference type="GO" id="GO:0000272">
    <property type="term" value="P:polysaccharide catabolic process"/>
    <property type="evidence" value="ECO:0007669"/>
    <property type="project" value="UniProtKB-KW"/>
</dbReference>
<dbReference type="InterPro" id="IPR008979">
    <property type="entry name" value="Galactose-bd-like_sf"/>
</dbReference>
<keyword evidence="2" id="KW-0119">Carbohydrate metabolism</keyword>
<keyword evidence="2" id="KW-0624">Polysaccharide degradation</keyword>
<dbReference type="Pfam" id="PF03372">
    <property type="entry name" value="Exo_endo_phos"/>
    <property type="match status" value="1"/>
</dbReference>
<dbReference type="GO" id="GO:0005509">
    <property type="term" value="F:calcium ion binding"/>
    <property type="evidence" value="ECO:0007669"/>
    <property type="project" value="InterPro"/>
</dbReference>
<evidence type="ECO:0000313" key="5">
    <source>
        <dbReference type="EMBL" id="RZU48845.1"/>
    </source>
</evidence>
<evidence type="ECO:0000313" key="6">
    <source>
        <dbReference type="Proteomes" id="UP000292564"/>
    </source>
</evidence>
<dbReference type="PROSITE" id="PS50022">
    <property type="entry name" value="FA58C_3"/>
    <property type="match status" value="1"/>
</dbReference>
<dbReference type="InterPro" id="IPR015919">
    <property type="entry name" value="Cadherin-like_sf"/>
</dbReference>
<dbReference type="InterPro" id="IPR000421">
    <property type="entry name" value="FA58C"/>
</dbReference>
<dbReference type="SUPFAM" id="SSF56219">
    <property type="entry name" value="DNase I-like"/>
    <property type="match status" value="1"/>
</dbReference>
<dbReference type="SUPFAM" id="SSF49265">
    <property type="entry name" value="Fibronectin type III"/>
    <property type="match status" value="1"/>
</dbReference>
<feature type="domain" description="Fibronectin type-III" evidence="4">
    <location>
        <begin position="726"/>
        <end position="809"/>
    </location>
</feature>
<keyword evidence="1" id="KW-0326">Glycosidase</keyword>
<comment type="caution">
    <text evidence="5">The sequence shown here is derived from an EMBL/GenBank/DDBJ whole genome shotgun (WGS) entry which is preliminary data.</text>
</comment>
<keyword evidence="6" id="KW-1185">Reference proteome</keyword>
<keyword evidence="1" id="KW-0378">Hydrolase</keyword>
<dbReference type="Gene3D" id="3.60.10.10">
    <property type="entry name" value="Endonuclease/exonuclease/phosphatase"/>
    <property type="match status" value="1"/>
</dbReference>
<evidence type="ECO:0000259" key="3">
    <source>
        <dbReference type="PROSITE" id="PS50022"/>
    </source>
</evidence>
<protein>
    <submittedName>
        <fullName evidence="5">Putative Ig domain-containing protein</fullName>
    </submittedName>
</protein>
<accession>A0A4Q7ZFH1</accession>
<evidence type="ECO:0000256" key="1">
    <source>
        <dbReference type="ARBA" id="ARBA00023295"/>
    </source>
</evidence>
<evidence type="ECO:0000256" key="2">
    <source>
        <dbReference type="ARBA" id="ARBA00023326"/>
    </source>
</evidence>
<gene>
    <name evidence="5" type="ORF">EV385_0574</name>
</gene>
<evidence type="ECO:0000259" key="4">
    <source>
        <dbReference type="PROSITE" id="PS50853"/>
    </source>
</evidence>
<dbReference type="Gene3D" id="2.60.40.10">
    <property type="entry name" value="Immunoglobulins"/>
    <property type="match status" value="10"/>
</dbReference>
<dbReference type="SMART" id="SM00060">
    <property type="entry name" value="FN3"/>
    <property type="match status" value="2"/>
</dbReference>
<dbReference type="EMBL" id="SHKY01000001">
    <property type="protein sequence ID" value="RZU48845.1"/>
    <property type="molecule type" value="Genomic_DNA"/>
</dbReference>
<dbReference type="InterPro" id="IPR013783">
    <property type="entry name" value="Ig-like_fold"/>
</dbReference>
<dbReference type="InterPro" id="IPR005135">
    <property type="entry name" value="Endo/exonuclease/phosphatase"/>
</dbReference>
<dbReference type="InterPro" id="IPR036116">
    <property type="entry name" value="FN3_sf"/>
</dbReference>
<dbReference type="Gene3D" id="2.60.120.260">
    <property type="entry name" value="Galactose-binding domain-like"/>
    <property type="match status" value="1"/>
</dbReference>
<sequence length="1598" mass="164608">MPARTGHTILGSARVASLAPRRHPAVILWVVTALLAGFVAAPPAHANTAPVVANPGGQASPTKVALSLTSTVVGGTAPYAWSATGLPAGLSINTSTGTITGIPTRVGTYSSQVTVTDAAALSHSAVFSWTTGVIVTNPGTVGTVTGTAARLTMAARGGTAPYVWSATGLPTGLTISRAGVISGTARTAGTYTAKVTATDAAKIAGTTAFIWNVGAAPVVVSPGNQLSPSKTALSLTSTAKGGTAPYAWSATGLPAGLSIDATTGTITGTPTTAGRYYTKLTVTDARRIPGSVWFAWTTGVVVGPVATRASVTGVAVTATHTATGGTAPYRWAATGLPAGLRINRTTGTVTGTPTKARTYFTRITAKDAAKVVGHVTFTWHIGQAPIVKDPGPQHSNTGVAVSKTLIATGGTAPYTWSATGLPAGLGINSTNGVISGIPTAAGSSTVTVTATDAKKISSAARTFTWTVSTPLTVQDPGAQNSTTGMAVSLTAIATGGATPYAWSATGLPAGLTINTVTGAMTGTPTTAGTSTTKITVTDAAGATNTATFTWTVANPLTLTNPGDQHATLDTPVSLTVTATGGTAPYAWSAAGLPAGLTMNTTTGAITGTPTTGGSYTTTVTGTDAALRSTTTTFGWTVSAPLAAVSPGAQQATTGVPTSVTVHSTGGTAPYVWSATGLPAGLVIDTGTGIISGTPTTAGASTASVTVTDAAHRTSSITIAWNVALAAPSQLSARADGSQTVHLAWVEAPGATGYYVYRDDELVAKTGTSPAFIDRQLNGATIYHYQIKAVDAAAHASELSTAVTATTDALPAAPVNYARCGAADTMPGCAYTATVPADPAHPDTGGTSLTDGVHGKTTERTAWQGRNNVTTYSFTVDLGGQRPITEINSGWLQDKDDFTVLPAGITYLISADGVTFTAAAHIDRPAVSDANQAVTYRAVGLAATARYVKVEVDGSGVWTMTDEIEIRGTTPVGVAAPTDVVAELDSAGAVNVTWQDNGAAAYQVFRDGTLIATTSLATLVDQPSPDTGTAPGVQSRAAVGARIIDNSAGYSYQVRALGPDGAVSQPSAKATTIPQGSKFRVLQLNLCNGGTAGCYENGRAVRDAKDMILDNYPDVVLLQEICDSDMPVLATMLGTTNYRFQAVNERGAPMKCTENRGNYGIGIIVRPEHTPTGWSDGHYPEYLQHANPDWERRAYLCGKFSGFSACTTHLVNADEYLAMDQCKYLTGYVMPGKKQQGLPMIMGGDLNLYWAGRDRDDPRNVQHCVPNGYTRKGDDDVQHIMWTGEFGFDRVENLDWPGAIWGEATDHDGFLAHLTYYGRSSAPSPAPPGGAPAKPAPSTGPFLPKLSPASFVHEPGSFSHAGANGVAKIRGNAYYALYDSIVRYDLNSKTETVVAEGFDASSNYQPWVRASYGNTIFVTDPTGVYAVNVDNGSKKLILDTTGYSSVSVAGNQLFINYGDTIYRVDLTSASLTVHVVAVLDVPVMGDIAADANSIWVATSSFEHETGGMYLRRINRASGSMTTVATLDSHVARGSIRSVGRYLYAAASDPYWNESRLVRISKSTGSVKDIAGGFRGISGIESDGVSVYVASRNLYRIDQP</sequence>
<dbReference type="SUPFAM" id="SSF63825">
    <property type="entry name" value="YWTD domain"/>
    <property type="match status" value="1"/>
</dbReference>
<organism evidence="5 6">
    <name type="scientific">Krasilnikovia cinnamomea</name>
    <dbReference type="NCBI Taxonomy" id="349313"/>
    <lineage>
        <taxon>Bacteria</taxon>
        <taxon>Bacillati</taxon>
        <taxon>Actinomycetota</taxon>
        <taxon>Actinomycetes</taxon>
        <taxon>Micromonosporales</taxon>
        <taxon>Micromonosporaceae</taxon>
        <taxon>Krasilnikovia</taxon>
    </lineage>
</organism>
<dbReference type="SUPFAM" id="SSF49313">
    <property type="entry name" value="Cadherin-like"/>
    <property type="match status" value="7"/>
</dbReference>
<dbReference type="InterPro" id="IPR003961">
    <property type="entry name" value="FN3_dom"/>
</dbReference>
<dbReference type="OrthoDB" id="3357160at2"/>
<dbReference type="GO" id="GO:0016020">
    <property type="term" value="C:membrane"/>
    <property type="evidence" value="ECO:0007669"/>
    <property type="project" value="InterPro"/>
</dbReference>
<dbReference type="CDD" id="cd00063">
    <property type="entry name" value="FN3"/>
    <property type="match status" value="1"/>
</dbReference>
<dbReference type="Pfam" id="PF05345">
    <property type="entry name" value="He_PIG"/>
    <property type="match status" value="8"/>
</dbReference>